<dbReference type="InterPro" id="IPR055403">
    <property type="entry name" value="ARM_KNTC1_1st"/>
</dbReference>
<dbReference type="EMBL" id="MCOG01000014">
    <property type="protein sequence ID" value="ORY79658.1"/>
    <property type="molecule type" value="Genomic_DNA"/>
</dbReference>
<organism evidence="2 3">
    <name type="scientific">Neocallimastix californiae</name>
    <dbReference type="NCBI Taxonomy" id="1754190"/>
    <lineage>
        <taxon>Eukaryota</taxon>
        <taxon>Fungi</taxon>
        <taxon>Fungi incertae sedis</taxon>
        <taxon>Chytridiomycota</taxon>
        <taxon>Chytridiomycota incertae sedis</taxon>
        <taxon>Neocallimastigomycetes</taxon>
        <taxon>Neocallimastigales</taxon>
        <taxon>Neocallimastigaceae</taxon>
        <taxon>Neocallimastix</taxon>
    </lineage>
</organism>
<dbReference type="STRING" id="1754190.A0A1Y2F6Y3"/>
<keyword evidence="3" id="KW-1185">Reference proteome</keyword>
<name>A0A1Y2F6Y3_9FUNG</name>
<reference evidence="2 3" key="1">
    <citation type="submission" date="2016-08" db="EMBL/GenBank/DDBJ databases">
        <title>A Parts List for Fungal Cellulosomes Revealed by Comparative Genomics.</title>
        <authorList>
            <consortium name="DOE Joint Genome Institute"/>
            <person name="Haitjema C.H."/>
            <person name="Gilmore S.P."/>
            <person name="Henske J.K."/>
            <person name="Solomon K.V."/>
            <person name="De Groot R."/>
            <person name="Kuo A."/>
            <person name="Mondo S.J."/>
            <person name="Salamov A.A."/>
            <person name="Labutti K."/>
            <person name="Zhao Z."/>
            <person name="Chiniquy J."/>
            <person name="Barry K."/>
            <person name="Brewer H.M."/>
            <person name="Purvine S.O."/>
            <person name="Wright A.T."/>
            <person name="Boxma B."/>
            <person name="Van Alen T."/>
            <person name="Hackstein J.H."/>
            <person name="Baker S.E."/>
            <person name="Grigoriev I.V."/>
            <person name="O'Malley M.A."/>
        </authorList>
    </citation>
    <scope>NUCLEOTIDE SEQUENCE [LARGE SCALE GENOMIC DNA]</scope>
    <source>
        <strain evidence="2 3">G1</strain>
    </source>
</reference>
<protein>
    <recommendedName>
        <fullName evidence="1">KNTC1 first ARM-repeats domain-containing protein</fullName>
    </recommendedName>
</protein>
<evidence type="ECO:0000259" key="1">
    <source>
        <dbReference type="Pfam" id="PF24520"/>
    </source>
</evidence>
<dbReference type="OrthoDB" id="343783at2759"/>
<dbReference type="Pfam" id="PF24520">
    <property type="entry name" value="ARM_KNTC1_1st"/>
    <property type="match status" value="1"/>
</dbReference>
<dbReference type="Proteomes" id="UP000193920">
    <property type="component" value="Unassembled WGS sequence"/>
</dbReference>
<evidence type="ECO:0000313" key="2">
    <source>
        <dbReference type="EMBL" id="ORY79658.1"/>
    </source>
</evidence>
<accession>A0A1Y2F6Y3</accession>
<dbReference type="AlphaFoldDB" id="A0A1Y2F6Y3"/>
<proteinExistence type="predicted"/>
<gene>
    <name evidence="2" type="ORF">LY90DRAFT_500679</name>
</gene>
<comment type="caution">
    <text evidence="2">The sequence shown here is derived from an EMBL/GenBank/DDBJ whole genome shotgun (WGS) entry which is preliminary data.</text>
</comment>
<feature type="domain" description="KNTC1 first ARM-repeats" evidence="1">
    <location>
        <begin position="24"/>
        <end position="87"/>
    </location>
</feature>
<sequence>MDLINTVHIRSISEIIPANQFQYMINNKKYDEALNFAEKNNLDRQIVLKPKLKDQLERINSNLSSSEDSYNLQQILEDLSQIGDFNFGNNLTKGTLFNSKEWQTFKNSNIIEDIKQLFYHGKISLGIIIWRRHLIGKK</sequence>
<evidence type="ECO:0000313" key="3">
    <source>
        <dbReference type="Proteomes" id="UP000193920"/>
    </source>
</evidence>